<keyword evidence="1" id="KW-1185">Reference proteome</keyword>
<accession>A0AC55CYN3</accession>
<dbReference type="RefSeq" id="XP_045144598.1">
    <property type="nucleotide sequence ID" value="XM_045288663.1"/>
</dbReference>
<protein>
    <submittedName>
        <fullName evidence="2">Uncharacterized protein LOC123521529</fullName>
    </submittedName>
</protein>
<evidence type="ECO:0000313" key="1">
    <source>
        <dbReference type="Proteomes" id="UP000694863"/>
    </source>
</evidence>
<evidence type="ECO:0000313" key="2">
    <source>
        <dbReference type="RefSeq" id="XP_045144598.1"/>
    </source>
</evidence>
<name>A0AC55CYN3_ECHTE</name>
<dbReference type="Proteomes" id="UP000694863">
    <property type="component" value="Unplaced"/>
</dbReference>
<gene>
    <name evidence="2" type="primary">LOC123521529</name>
</gene>
<proteinExistence type="predicted"/>
<sequence length="252" mass="27764">MGEFLSQALLSPQLRVGTLSPPSALGSWDSPSGFQGERPRPLRTRPCAGRWRGSLPGRSWRSRWGRRPRLHVPAAPELAAGELAGRTGRSSERGAATAAPPGAPALPEGARSREPGARRRRRRRRQRGPCLELASCSALSPDPRPSRPGPGSCRPETTPLGPFKSKRHQHRDICRCRHHRHLLYLPLLLLWELLPLPLHRHPRAVVFAVGNAHHRTHINATMSPAHFHDTGGFLELCSSQPPFQTVPPPIPA</sequence>
<organism evidence="1 2">
    <name type="scientific">Echinops telfairi</name>
    <name type="common">Lesser hedgehog tenrec</name>
    <dbReference type="NCBI Taxonomy" id="9371"/>
    <lineage>
        <taxon>Eukaryota</taxon>
        <taxon>Metazoa</taxon>
        <taxon>Chordata</taxon>
        <taxon>Craniata</taxon>
        <taxon>Vertebrata</taxon>
        <taxon>Euteleostomi</taxon>
        <taxon>Mammalia</taxon>
        <taxon>Eutheria</taxon>
        <taxon>Afrotheria</taxon>
        <taxon>Tenrecidae</taxon>
        <taxon>Tenrecinae</taxon>
        <taxon>Echinops</taxon>
    </lineage>
</organism>
<reference evidence="2" key="1">
    <citation type="submission" date="2025-08" db="UniProtKB">
        <authorList>
            <consortium name="RefSeq"/>
        </authorList>
    </citation>
    <scope>IDENTIFICATION</scope>
</reference>